<sequence>MDFNEFKQSLQDAHPPKNVSVYLESLWYEGKGNWKKAHDLVDDLPGTDAASVHAYLHRVEGDAGNADYWYRRAGTTKPAGTQQEEWNVLVKRFLK</sequence>
<dbReference type="Proteomes" id="UP000199310">
    <property type="component" value="Unassembled WGS sequence"/>
</dbReference>
<dbReference type="STRING" id="29529.SAMN04488122_3542"/>
<gene>
    <name evidence="1" type="ORF">SAMN04488122_3542</name>
</gene>
<dbReference type="OrthoDB" id="370799at2"/>
<evidence type="ECO:0000313" key="1">
    <source>
        <dbReference type="EMBL" id="SEW49711.1"/>
    </source>
</evidence>
<reference evidence="2" key="1">
    <citation type="submission" date="2016-10" db="EMBL/GenBank/DDBJ databases">
        <authorList>
            <person name="Varghese N."/>
            <person name="Submissions S."/>
        </authorList>
    </citation>
    <scope>NUCLEOTIDE SEQUENCE [LARGE SCALE GENOMIC DNA]</scope>
    <source>
        <strain evidence="2">DSM 3695</strain>
    </source>
</reference>
<name>A0A1I0S4K8_9BACT</name>
<proteinExistence type="predicted"/>
<dbReference type="AlphaFoldDB" id="A0A1I0S4K8"/>
<organism evidence="1 2">
    <name type="scientific">Chitinophaga arvensicola</name>
    <dbReference type="NCBI Taxonomy" id="29529"/>
    <lineage>
        <taxon>Bacteria</taxon>
        <taxon>Pseudomonadati</taxon>
        <taxon>Bacteroidota</taxon>
        <taxon>Chitinophagia</taxon>
        <taxon>Chitinophagales</taxon>
        <taxon>Chitinophagaceae</taxon>
        <taxon>Chitinophaga</taxon>
    </lineage>
</organism>
<accession>A0A1I0S4K8</accession>
<evidence type="ECO:0000313" key="2">
    <source>
        <dbReference type="Proteomes" id="UP000199310"/>
    </source>
</evidence>
<keyword evidence="2" id="KW-1185">Reference proteome</keyword>
<protein>
    <submittedName>
        <fullName evidence="1">Uncharacterized protein</fullName>
    </submittedName>
</protein>
<dbReference type="EMBL" id="FOJG01000002">
    <property type="protein sequence ID" value="SEW49711.1"/>
    <property type="molecule type" value="Genomic_DNA"/>
</dbReference>
<dbReference type="RefSeq" id="WP_089896973.1">
    <property type="nucleotide sequence ID" value="NZ_FOJG01000002.1"/>
</dbReference>